<accession>A0A0C2NL14</accession>
<keyword evidence="3" id="KW-1185">Reference proteome</keyword>
<dbReference type="InterPro" id="IPR000095">
    <property type="entry name" value="CRIB_dom"/>
</dbReference>
<dbReference type="EMBL" id="JWZT01000324">
    <property type="protein sequence ID" value="KII74687.1"/>
    <property type="molecule type" value="Genomic_DNA"/>
</dbReference>
<feature type="domain" description="CRIB" evidence="1">
    <location>
        <begin position="94"/>
        <end position="107"/>
    </location>
</feature>
<proteinExistence type="predicted"/>
<evidence type="ECO:0000313" key="2">
    <source>
        <dbReference type="EMBL" id="KII74687.1"/>
    </source>
</evidence>
<dbReference type="AlphaFoldDB" id="A0A0C2NL14"/>
<dbReference type="Proteomes" id="UP000031668">
    <property type="component" value="Unassembled WGS sequence"/>
</dbReference>
<protein>
    <recommendedName>
        <fullName evidence="1">CRIB domain-containing protein</fullName>
    </recommendedName>
</protein>
<reference evidence="2 3" key="1">
    <citation type="journal article" date="2014" name="Genome Biol. Evol.">
        <title>The genome of the myxosporean Thelohanellus kitauei shows adaptations to nutrient acquisition within its fish host.</title>
        <authorList>
            <person name="Yang Y."/>
            <person name="Xiong J."/>
            <person name="Zhou Z."/>
            <person name="Huo F."/>
            <person name="Miao W."/>
            <person name="Ran C."/>
            <person name="Liu Y."/>
            <person name="Zhang J."/>
            <person name="Feng J."/>
            <person name="Wang M."/>
            <person name="Wang M."/>
            <person name="Wang L."/>
            <person name="Yao B."/>
        </authorList>
    </citation>
    <scope>NUCLEOTIDE SEQUENCE [LARGE SCALE GENOMIC DNA]</scope>
    <source>
        <strain evidence="2">Wuqing</strain>
    </source>
</reference>
<evidence type="ECO:0000313" key="3">
    <source>
        <dbReference type="Proteomes" id="UP000031668"/>
    </source>
</evidence>
<evidence type="ECO:0000259" key="1">
    <source>
        <dbReference type="PROSITE" id="PS50108"/>
    </source>
</evidence>
<name>A0A0C2NL14_THEKT</name>
<sequence>MYMYRISALVNQIRKMPPVLFDPLLKARVDRPIAFDFVNQMTYSFKDNYIIKHPFFGLSQKSIYYLENDITDMTLEPISHVLIFLTRIKQLKVLSFITNFEHLVHVGVVWFRYSHHHKLIWFMTTTNLLCHCRLLESPDCNQHDSGYLKAFVDSTNLKGYFLTAQNELQIQTYRNDIKHIGSVSNMPNVQDFAVDANHLYYVSEGQLIYKDVTTDASVVKLGDRQNFRRLDLYRIASLCALSTVITMQDAYALQTWFNQITNALVQPPIRIV</sequence>
<gene>
    <name evidence="2" type="ORF">RF11_11385</name>
</gene>
<dbReference type="PROSITE" id="PS50108">
    <property type="entry name" value="CRIB"/>
    <property type="match status" value="1"/>
</dbReference>
<organism evidence="2 3">
    <name type="scientific">Thelohanellus kitauei</name>
    <name type="common">Myxosporean</name>
    <dbReference type="NCBI Taxonomy" id="669202"/>
    <lineage>
        <taxon>Eukaryota</taxon>
        <taxon>Metazoa</taxon>
        <taxon>Cnidaria</taxon>
        <taxon>Myxozoa</taxon>
        <taxon>Myxosporea</taxon>
        <taxon>Bivalvulida</taxon>
        <taxon>Platysporina</taxon>
        <taxon>Myxobolidae</taxon>
        <taxon>Thelohanellus</taxon>
    </lineage>
</organism>
<comment type="caution">
    <text evidence="2">The sequence shown here is derived from an EMBL/GenBank/DDBJ whole genome shotgun (WGS) entry which is preliminary data.</text>
</comment>